<feature type="non-terminal residue" evidence="2">
    <location>
        <position position="1"/>
    </location>
</feature>
<evidence type="ECO:0000256" key="1">
    <source>
        <dbReference type="SAM" id="MobiDB-lite"/>
    </source>
</evidence>
<feature type="region of interest" description="Disordered" evidence="1">
    <location>
        <begin position="1"/>
        <end position="34"/>
    </location>
</feature>
<keyword evidence="3" id="KW-1185">Reference proteome</keyword>
<evidence type="ECO:0000313" key="3">
    <source>
        <dbReference type="Proteomes" id="UP001328107"/>
    </source>
</evidence>
<name>A0AAN4ZKG8_9BILA</name>
<gene>
    <name evidence="2" type="ORF">PMAYCL1PPCAC_13162</name>
</gene>
<sequence>QMVLRPLIPDHELPETVGPDSPLRHHPKYQKKNEENDFVLGQSLALFSMNGAKKEGENSGFLANHNPAALKKMLDMFMDEVIKTELVA</sequence>
<proteinExistence type="predicted"/>
<protein>
    <submittedName>
        <fullName evidence="2">Uncharacterized protein</fullName>
    </submittedName>
</protein>
<accession>A0AAN4ZKG8</accession>
<comment type="caution">
    <text evidence="2">The sequence shown here is derived from an EMBL/GenBank/DDBJ whole genome shotgun (WGS) entry which is preliminary data.</text>
</comment>
<dbReference type="EMBL" id="BTRK01000003">
    <property type="protein sequence ID" value="GMR42967.1"/>
    <property type="molecule type" value="Genomic_DNA"/>
</dbReference>
<evidence type="ECO:0000313" key="2">
    <source>
        <dbReference type="EMBL" id="GMR42967.1"/>
    </source>
</evidence>
<dbReference type="AlphaFoldDB" id="A0AAN4ZKG8"/>
<reference evidence="3" key="1">
    <citation type="submission" date="2022-10" db="EMBL/GenBank/DDBJ databases">
        <title>Genome assembly of Pristionchus species.</title>
        <authorList>
            <person name="Yoshida K."/>
            <person name="Sommer R.J."/>
        </authorList>
    </citation>
    <scope>NUCLEOTIDE SEQUENCE [LARGE SCALE GENOMIC DNA]</scope>
    <source>
        <strain evidence="3">RS5460</strain>
    </source>
</reference>
<organism evidence="2 3">
    <name type="scientific">Pristionchus mayeri</name>
    <dbReference type="NCBI Taxonomy" id="1317129"/>
    <lineage>
        <taxon>Eukaryota</taxon>
        <taxon>Metazoa</taxon>
        <taxon>Ecdysozoa</taxon>
        <taxon>Nematoda</taxon>
        <taxon>Chromadorea</taxon>
        <taxon>Rhabditida</taxon>
        <taxon>Rhabditina</taxon>
        <taxon>Diplogasteromorpha</taxon>
        <taxon>Diplogasteroidea</taxon>
        <taxon>Neodiplogasteridae</taxon>
        <taxon>Pristionchus</taxon>
    </lineage>
</organism>
<dbReference type="Proteomes" id="UP001328107">
    <property type="component" value="Unassembled WGS sequence"/>
</dbReference>